<dbReference type="AlphaFoldDB" id="A0A6C0KI35"/>
<sequence length="210" mass="24790">MNNYESDKETAIHDLDMSWIHETKKLQEINHNYCKEPISEIEIFFIYINPNDYVDKIYSEIVDLTIVNNESILQNEVFIQLIHKHKFINTTKYKVLDVLLYNVDLTPENIQFYSQNENLMETSSKFLQPLSILHNFVIPPSIFIFHKINSIFVILKELQRMVAETKPILKPAAAFTSEPSNKPKKHTKKVKIQLQNAVQRMRPTRKNQSR</sequence>
<reference evidence="2" key="1">
    <citation type="journal article" date="2020" name="Nature">
        <title>Giant virus diversity and host interactions through global metagenomics.</title>
        <authorList>
            <person name="Schulz F."/>
            <person name="Roux S."/>
            <person name="Paez-Espino D."/>
            <person name="Jungbluth S."/>
            <person name="Walsh D.A."/>
            <person name="Denef V.J."/>
            <person name="McMahon K.D."/>
            <person name="Konstantinidis K.T."/>
            <person name="Eloe-Fadrosh E.A."/>
            <person name="Kyrpides N.C."/>
            <person name="Woyke T."/>
        </authorList>
    </citation>
    <scope>NUCLEOTIDE SEQUENCE</scope>
    <source>
        <strain evidence="2">GVMAG-S-3300012000-53</strain>
    </source>
</reference>
<name>A0A6C0KI35_9ZZZZ</name>
<evidence type="ECO:0000256" key="1">
    <source>
        <dbReference type="SAM" id="MobiDB-lite"/>
    </source>
</evidence>
<feature type="region of interest" description="Disordered" evidence="1">
    <location>
        <begin position="173"/>
        <end position="210"/>
    </location>
</feature>
<evidence type="ECO:0000313" key="2">
    <source>
        <dbReference type="EMBL" id="QHU16861.1"/>
    </source>
</evidence>
<feature type="compositionally biased region" description="Basic residues" evidence="1">
    <location>
        <begin position="182"/>
        <end position="191"/>
    </location>
</feature>
<protein>
    <submittedName>
        <fullName evidence="2">Uncharacterized protein</fullName>
    </submittedName>
</protein>
<dbReference type="EMBL" id="MN740891">
    <property type="protein sequence ID" value="QHU16861.1"/>
    <property type="molecule type" value="Genomic_DNA"/>
</dbReference>
<proteinExistence type="predicted"/>
<accession>A0A6C0KI35</accession>
<organism evidence="2">
    <name type="scientific">viral metagenome</name>
    <dbReference type="NCBI Taxonomy" id="1070528"/>
    <lineage>
        <taxon>unclassified sequences</taxon>
        <taxon>metagenomes</taxon>
        <taxon>organismal metagenomes</taxon>
    </lineage>
</organism>